<feature type="signal peptide" evidence="1">
    <location>
        <begin position="1"/>
        <end position="18"/>
    </location>
</feature>
<organism evidence="2 3">
    <name type="scientific">Lacipirellula limnantheis</name>
    <dbReference type="NCBI Taxonomy" id="2528024"/>
    <lineage>
        <taxon>Bacteria</taxon>
        <taxon>Pseudomonadati</taxon>
        <taxon>Planctomycetota</taxon>
        <taxon>Planctomycetia</taxon>
        <taxon>Pirellulales</taxon>
        <taxon>Lacipirellulaceae</taxon>
        <taxon>Lacipirellula</taxon>
    </lineage>
</organism>
<feature type="chain" id="PRO_5021851716" description="PEP-CTERM protein-sorting domain-containing protein" evidence="1">
    <location>
        <begin position="19"/>
        <end position="453"/>
    </location>
</feature>
<dbReference type="InterPro" id="IPR036439">
    <property type="entry name" value="Dockerin_dom_sf"/>
</dbReference>
<dbReference type="SUPFAM" id="SSF63446">
    <property type="entry name" value="Type I dockerin domain"/>
    <property type="match status" value="1"/>
</dbReference>
<evidence type="ECO:0008006" key="4">
    <source>
        <dbReference type="Google" id="ProtNLM"/>
    </source>
</evidence>
<gene>
    <name evidence="2" type="ORF">I41_08370</name>
</gene>
<evidence type="ECO:0000256" key="1">
    <source>
        <dbReference type="SAM" id="SignalP"/>
    </source>
</evidence>
<dbReference type="AlphaFoldDB" id="A0A517TTH5"/>
<sequence precursor="true">MRCVIAALIWLVSGAISSALPVVDQVNKINQSVGGRIIYAGNSPGQSFTANAAGLLSQVDVMLSRNAGDIGELSLEIWPMVAGAPAGTNPAFSTPINPDDVPIGSFGFVSVDTSASMIGVNYGDQYTIAINGTADISGPYAVWNRGNFDYQAGKRFDRSGSWSFDSTNFDYGFRTWVDADVIPSGLVVLPGGDYNGDAWVNGADFLVWQTSHGQSGTKLPADGNHDGRVNQDDNAVWASAFGLEPDNQVTNGGFDTGNLSDWNVVVGPNTNVSLGFPRIESFDVNGDGHPSEAMRVRLGRLDTDLFGGSVSIQQNLLLKAGDYEFSADVASQSLEAFGNTGPGNYQLTLDGVVIDQVFLNGTSIAAMEVIRESLSVRIDDVEAGYHTLGLTIARGATNSREIYQFIDNIKMTPVSMPLPITTSQAAPEPTSLILLGITMAAYLPSRSCRNLRR</sequence>
<dbReference type="GO" id="GO:0000272">
    <property type="term" value="P:polysaccharide catabolic process"/>
    <property type="evidence" value="ECO:0007669"/>
    <property type="project" value="InterPro"/>
</dbReference>
<dbReference type="OrthoDB" id="282952at2"/>
<accession>A0A517TTH5</accession>
<dbReference type="Gene3D" id="2.60.120.260">
    <property type="entry name" value="Galactose-binding domain-like"/>
    <property type="match status" value="1"/>
</dbReference>
<evidence type="ECO:0000313" key="3">
    <source>
        <dbReference type="Proteomes" id="UP000317909"/>
    </source>
</evidence>
<dbReference type="EMBL" id="CP036339">
    <property type="protein sequence ID" value="QDT71677.1"/>
    <property type="molecule type" value="Genomic_DNA"/>
</dbReference>
<name>A0A517TTH5_9BACT</name>
<dbReference type="RefSeq" id="WP_145431131.1">
    <property type="nucleotide sequence ID" value="NZ_CP036339.1"/>
</dbReference>
<keyword evidence="1" id="KW-0732">Signal</keyword>
<dbReference type="Gene3D" id="1.10.1330.10">
    <property type="entry name" value="Dockerin domain"/>
    <property type="match status" value="1"/>
</dbReference>
<reference evidence="2 3" key="1">
    <citation type="submission" date="2019-02" db="EMBL/GenBank/DDBJ databases">
        <title>Deep-cultivation of Planctomycetes and their phenomic and genomic characterization uncovers novel biology.</title>
        <authorList>
            <person name="Wiegand S."/>
            <person name="Jogler M."/>
            <person name="Boedeker C."/>
            <person name="Pinto D."/>
            <person name="Vollmers J."/>
            <person name="Rivas-Marin E."/>
            <person name="Kohn T."/>
            <person name="Peeters S.H."/>
            <person name="Heuer A."/>
            <person name="Rast P."/>
            <person name="Oberbeckmann S."/>
            <person name="Bunk B."/>
            <person name="Jeske O."/>
            <person name="Meyerdierks A."/>
            <person name="Storesund J.E."/>
            <person name="Kallscheuer N."/>
            <person name="Luecker S."/>
            <person name="Lage O.M."/>
            <person name="Pohl T."/>
            <person name="Merkel B.J."/>
            <person name="Hornburger P."/>
            <person name="Mueller R.-W."/>
            <person name="Bruemmer F."/>
            <person name="Labrenz M."/>
            <person name="Spormann A.M."/>
            <person name="Op den Camp H."/>
            <person name="Overmann J."/>
            <person name="Amann R."/>
            <person name="Jetten M.S.M."/>
            <person name="Mascher T."/>
            <person name="Medema M.H."/>
            <person name="Devos D.P."/>
            <person name="Kaster A.-K."/>
            <person name="Ovreas L."/>
            <person name="Rohde M."/>
            <person name="Galperin M.Y."/>
            <person name="Jogler C."/>
        </authorList>
    </citation>
    <scope>NUCLEOTIDE SEQUENCE [LARGE SCALE GENOMIC DNA]</scope>
    <source>
        <strain evidence="2 3">I41</strain>
    </source>
</reference>
<keyword evidence="3" id="KW-1185">Reference proteome</keyword>
<proteinExistence type="predicted"/>
<dbReference type="KEGG" id="llh:I41_08370"/>
<dbReference type="Proteomes" id="UP000317909">
    <property type="component" value="Chromosome"/>
</dbReference>
<protein>
    <recommendedName>
        <fullName evidence="4">PEP-CTERM protein-sorting domain-containing protein</fullName>
    </recommendedName>
</protein>
<evidence type="ECO:0000313" key="2">
    <source>
        <dbReference type="EMBL" id="QDT71677.1"/>
    </source>
</evidence>